<evidence type="ECO:0000256" key="1">
    <source>
        <dbReference type="SAM" id="Phobius"/>
    </source>
</evidence>
<gene>
    <name evidence="2" type="ORF">XM53_05200</name>
</gene>
<name>A0A0T5NYP7_9RHOB</name>
<comment type="caution">
    <text evidence="2">The sequence shown here is derived from an EMBL/GenBank/DDBJ whole genome shotgun (WGS) entry which is preliminary data.</text>
</comment>
<keyword evidence="1" id="KW-0472">Membrane</keyword>
<evidence type="ECO:0000313" key="3">
    <source>
        <dbReference type="Proteomes" id="UP000051295"/>
    </source>
</evidence>
<dbReference type="RefSeq" id="WP_057790964.1">
    <property type="nucleotide sequence ID" value="NZ_LAXJ01000003.1"/>
</dbReference>
<dbReference type="PATRIC" id="fig|1641875.4.peg.3063"/>
<keyword evidence="1" id="KW-1133">Transmembrane helix</keyword>
<dbReference type="Proteomes" id="UP000051295">
    <property type="component" value="Unassembled WGS sequence"/>
</dbReference>
<keyword evidence="3" id="KW-1185">Reference proteome</keyword>
<dbReference type="Pfam" id="PF05751">
    <property type="entry name" value="FixH"/>
    <property type="match status" value="1"/>
</dbReference>
<reference evidence="2 3" key="1">
    <citation type="submission" date="2015-04" db="EMBL/GenBank/DDBJ databases">
        <title>The draft genome sequence of Roseovarius sp.R12b.</title>
        <authorList>
            <person name="Li G."/>
            <person name="Lai Q."/>
            <person name="Shao Z."/>
            <person name="Yan P."/>
        </authorList>
    </citation>
    <scope>NUCLEOTIDE SEQUENCE [LARGE SCALE GENOMIC DNA]</scope>
    <source>
        <strain evidence="2 3">R12B</strain>
    </source>
</reference>
<keyword evidence="1" id="KW-0812">Transmembrane</keyword>
<dbReference type="InterPro" id="IPR008620">
    <property type="entry name" value="FixH"/>
</dbReference>
<feature type="transmembrane region" description="Helical" evidence="1">
    <location>
        <begin position="12"/>
        <end position="35"/>
    </location>
</feature>
<dbReference type="STRING" id="1641875.XM53_05200"/>
<dbReference type="OrthoDB" id="1495896at2"/>
<dbReference type="PIRSF" id="PIRSF011386">
    <property type="entry name" value="FixH"/>
    <property type="match status" value="1"/>
</dbReference>
<organism evidence="2 3">
    <name type="scientific">Roseovarius atlanticus</name>
    <dbReference type="NCBI Taxonomy" id="1641875"/>
    <lineage>
        <taxon>Bacteria</taxon>
        <taxon>Pseudomonadati</taxon>
        <taxon>Pseudomonadota</taxon>
        <taxon>Alphaproteobacteria</taxon>
        <taxon>Rhodobacterales</taxon>
        <taxon>Roseobacteraceae</taxon>
        <taxon>Roseovarius</taxon>
    </lineage>
</organism>
<protein>
    <submittedName>
        <fullName evidence="2">FixH protein</fullName>
    </submittedName>
</protein>
<dbReference type="InterPro" id="IPR018037">
    <property type="entry name" value="FixH_proteobacterial"/>
</dbReference>
<dbReference type="AlphaFoldDB" id="A0A0T5NYP7"/>
<sequence>MKSDFTIKGWHVFAGFAGAFSIIIAVNLVLAFSAVKTFPGLETKNSYVASQSFDDRRDAQEALGWTVAATHKAGLLELKITDAEGQPVEVAALDATVGRATHVQDDVSPAFRFDGEAYFATVPLGAGNWNIRMEARAEDGTVFQQRVVLIKEGGA</sequence>
<evidence type="ECO:0000313" key="2">
    <source>
        <dbReference type="EMBL" id="KRS13942.1"/>
    </source>
</evidence>
<accession>A0A0T5NYP7</accession>
<proteinExistence type="predicted"/>
<dbReference type="EMBL" id="LAXJ01000003">
    <property type="protein sequence ID" value="KRS13942.1"/>
    <property type="molecule type" value="Genomic_DNA"/>
</dbReference>